<organism evidence="3 4">
    <name type="scientific">Prymnesium parvum</name>
    <name type="common">Toxic golden alga</name>
    <dbReference type="NCBI Taxonomy" id="97485"/>
    <lineage>
        <taxon>Eukaryota</taxon>
        <taxon>Haptista</taxon>
        <taxon>Haptophyta</taxon>
        <taxon>Prymnesiophyceae</taxon>
        <taxon>Prymnesiales</taxon>
        <taxon>Prymnesiaceae</taxon>
        <taxon>Prymnesium</taxon>
    </lineage>
</organism>
<evidence type="ECO:0000256" key="2">
    <source>
        <dbReference type="RuleBase" id="RU361156"/>
    </source>
</evidence>
<dbReference type="SUPFAM" id="SSF53474">
    <property type="entry name" value="alpha/beta-Hydrolases"/>
    <property type="match status" value="1"/>
</dbReference>
<protein>
    <recommendedName>
        <fullName evidence="2">Carboxypeptidase</fullName>
        <ecNumber evidence="2">3.4.16.-</ecNumber>
    </recommendedName>
</protein>
<keyword evidence="4" id="KW-1185">Reference proteome</keyword>
<comment type="similarity">
    <text evidence="1 2">Belongs to the peptidase S10 family.</text>
</comment>
<evidence type="ECO:0000256" key="1">
    <source>
        <dbReference type="ARBA" id="ARBA00009431"/>
    </source>
</evidence>
<dbReference type="Gene3D" id="3.40.50.1820">
    <property type="entry name" value="alpha/beta hydrolase"/>
    <property type="match status" value="1"/>
</dbReference>
<keyword evidence="2" id="KW-0732">Signal</keyword>
<dbReference type="GO" id="GO:0004185">
    <property type="term" value="F:serine-type carboxypeptidase activity"/>
    <property type="evidence" value="ECO:0007669"/>
    <property type="project" value="UniProtKB-UniRule"/>
</dbReference>
<dbReference type="InterPro" id="IPR001563">
    <property type="entry name" value="Peptidase_S10"/>
</dbReference>
<keyword evidence="2" id="KW-0645">Protease</keyword>
<gene>
    <name evidence="3" type="ORF">AB1Y20_020105</name>
</gene>
<dbReference type="Proteomes" id="UP001515480">
    <property type="component" value="Unassembled WGS sequence"/>
</dbReference>
<proteinExistence type="inferred from homology"/>
<dbReference type="InterPro" id="IPR018202">
    <property type="entry name" value="Ser_caboxypep_ser_AS"/>
</dbReference>
<dbReference type="EC" id="3.4.16.-" evidence="2"/>
<dbReference type="AlphaFoldDB" id="A0AB34JW57"/>
<comment type="caution">
    <text evidence="3">The sequence shown here is derived from an EMBL/GenBank/DDBJ whole genome shotgun (WGS) entry which is preliminary data.</text>
</comment>
<dbReference type="PROSITE" id="PS00131">
    <property type="entry name" value="CARBOXYPEPT_SER_SER"/>
    <property type="match status" value="1"/>
</dbReference>
<evidence type="ECO:0000313" key="3">
    <source>
        <dbReference type="EMBL" id="KAL1525238.1"/>
    </source>
</evidence>
<dbReference type="PRINTS" id="PR00724">
    <property type="entry name" value="CRBOXYPTASEC"/>
</dbReference>
<keyword evidence="2" id="KW-0121">Carboxypeptidase</keyword>
<sequence>MKVTKVGMTLLISLACLHGLHEVEPTDDEVKALPGWDAPLPSRQWSGYLSVGEHKHLHYWLVEAENDPASAPLVLWLNGGPGCSSLDGFIYEHGPFRTNPMDPTKLVRFEHTWASVANMLYLEAPAGVGFSYSTNPADYQTNDDQTAQDSADALNAFFGLFPRFVERAFFLTGESYAGVYVPTLAEAILSLTEKGEWKGPKLHGIAVGNGCSGTEVGVCGGQRWIYDTQYLLGSAFVQPLLKKQISTTCNFSASAPSAACRALLDQMSTEVGQVNLYNVYGECINGQAQANTATHKIPYAANFLGSPRVGGPVACIDSIAGSAYFNQPAVLAAAHVKKPPYEWSTCGNQVEYTPTRKNLPRDTYPALVRSLRVVVYNGDWDACVPHTDGEAWTSGMGYDKTAPWHPWLYKNGTQVAGYAVRYAADNFTFITVKGGRHEVPETAPAQALEMIRRLVSGELF</sequence>
<feature type="chain" id="PRO_5044046119" description="Carboxypeptidase" evidence="2">
    <location>
        <begin position="26"/>
        <end position="460"/>
    </location>
</feature>
<dbReference type="InterPro" id="IPR029058">
    <property type="entry name" value="AB_hydrolase_fold"/>
</dbReference>
<dbReference type="PROSITE" id="PS51257">
    <property type="entry name" value="PROKAR_LIPOPROTEIN"/>
    <property type="match status" value="1"/>
</dbReference>
<dbReference type="Pfam" id="PF00450">
    <property type="entry name" value="Peptidase_S10"/>
    <property type="match status" value="1"/>
</dbReference>
<dbReference type="PANTHER" id="PTHR11802">
    <property type="entry name" value="SERINE PROTEASE FAMILY S10 SERINE CARBOXYPEPTIDASE"/>
    <property type="match status" value="1"/>
</dbReference>
<name>A0AB34JW57_PRYPA</name>
<dbReference type="GO" id="GO:0006508">
    <property type="term" value="P:proteolysis"/>
    <property type="evidence" value="ECO:0007669"/>
    <property type="project" value="UniProtKB-KW"/>
</dbReference>
<reference evidence="3 4" key="1">
    <citation type="journal article" date="2024" name="Science">
        <title>Giant polyketide synthase enzymes in the biosynthesis of giant marine polyether toxins.</title>
        <authorList>
            <person name="Fallon T.R."/>
            <person name="Shende V.V."/>
            <person name="Wierzbicki I.H."/>
            <person name="Pendleton A.L."/>
            <person name="Watervoot N.F."/>
            <person name="Auber R.P."/>
            <person name="Gonzalez D.J."/>
            <person name="Wisecaver J.H."/>
            <person name="Moore B.S."/>
        </authorList>
    </citation>
    <scope>NUCLEOTIDE SEQUENCE [LARGE SCALE GENOMIC DNA]</scope>
    <source>
        <strain evidence="3 4">12B1</strain>
    </source>
</reference>
<dbReference type="EMBL" id="JBGBPQ010000004">
    <property type="protein sequence ID" value="KAL1525238.1"/>
    <property type="molecule type" value="Genomic_DNA"/>
</dbReference>
<dbReference type="PANTHER" id="PTHR11802:SF201">
    <property type="entry name" value="CARBOXYPEPTIDASE"/>
    <property type="match status" value="1"/>
</dbReference>
<evidence type="ECO:0000313" key="4">
    <source>
        <dbReference type="Proteomes" id="UP001515480"/>
    </source>
</evidence>
<keyword evidence="2" id="KW-0378">Hydrolase</keyword>
<accession>A0AB34JW57</accession>
<feature type="signal peptide" evidence="2">
    <location>
        <begin position="1"/>
        <end position="25"/>
    </location>
</feature>